<accession>A0A1Q9F2B6</accession>
<dbReference type="GO" id="GO:0030139">
    <property type="term" value="C:endocytic vesicle"/>
    <property type="evidence" value="ECO:0007669"/>
    <property type="project" value="TreeGrafter"/>
</dbReference>
<dbReference type="OrthoDB" id="421569at2759"/>
<dbReference type="Proteomes" id="UP000186817">
    <property type="component" value="Unassembled WGS sequence"/>
</dbReference>
<dbReference type="GO" id="GO:0006897">
    <property type="term" value="P:endocytosis"/>
    <property type="evidence" value="ECO:0007669"/>
    <property type="project" value="TreeGrafter"/>
</dbReference>
<dbReference type="GO" id="GO:0005829">
    <property type="term" value="C:cytosol"/>
    <property type="evidence" value="ECO:0007669"/>
    <property type="project" value="GOC"/>
</dbReference>
<dbReference type="InterPro" id="IPR016024">
    <property type="entry name" value="ARM-type_fold"/>
</dbReference>
<comment type="similarity">
    <text evidence="1">Belongs to the HEATR5 family.</text>
</comment>
<comment type="caution">
    <text evidence="3">The sequence shown here is derived from an EMBL/GenBank/DDBJ whole genome shotgun (WGS) entry which is preliminary data.</text>
</comment>
<feature type="region of interest" description="Disordered" evidence="2">
    <location>
        <begin position="1401"/>
        <end position="1443"/>
    </location>
</feature>
<keyword evidence="4" id="KW-1185">Reference proteome</keyword>
<sequence>MARVTDSDPGVKAAALRCLQKLQVKVDNRFRKTLSKALADGHPDVREAAWSLMPHLDIDQLTATPAALPMSSTASVGNQAFADCLKHLESAIGDAENGGITNARKLEALSQLEDLLPAVPKPEVAEARLRIEDLCERILSQNATDPLRRMVVSVLNIIFGLFGDSGALPNYVARLLKLTGDSNKKGSSDKISDTKVAALDILGQLMVQHGPALENFSNDLVIVIAKHTKMNEASARCSALHVLCKMMSYGGIRHLSTAGNIWKLLQKMMPDKALTVRTVAAQALSTLTTVCPICAGANGEAMALACLKTLATEDPPGLLTSHCSENRFAFTVALAKVLAAMGSPAAAAAPDRPKKKPPVTDFASAVDFLEQAIHKGPGAGAVAVGFRSSVCLAVVLLAEAQGVSDAASLSLVVRALLNALDMPGGTHKGSMRQPQGSSGQSEEETLMQVARQISMALHRLLRLAEREGCLNDFVEQGLLPVVSAQFNETSRGTDMRMLVVLETLCGACVASGEAFRSIETKVTKPLLHIVGNYPQAMVQLQAVYCLRCIGRGSPPQLFQLLSVLLNLSTVQNAEVLGTPLRRRDANGQMVAGNTAVAAAAAHADLQPLIRGLFGHCAALAAMSSELYSSELGVPHDVTSAVLGTSGALLQPHPSPAVSAQRRCCAFLLLEGLMCLGSDWVGQRLTTLFALWKSALGKKPVDRAKVVYQEHVSASQSKKDVSTDLSANVCRDELLSLLFALRSLYAFTWHSRDTLLTSLPHLHKILVVFLTNISQLVVALPHPSSSSFRAKYAREASGPAGMRPIIAMSANCNIPEILLSIRATMYRTFAAMQPSLYSSRFVPLLNMLADDVARTLPSDYPFTELVSHFLHRSDVVLDLVDVHLETSRECATTTRLGVDRLLSVLRKGADAGSFREDAGPFAEDQCSDGGAACLFSPLHRESPGAPECLLTPWDAWCDCREPLAPQCVSAEWDWRCSSVKLLAIIMNAAEVGENPRAAVLQHLLKVRRDAAEEGGSTTSPQPEVHVSSSVAVLAYLREHVRMRGLQAAPPAPAMEQVLQCSLSGLKESNPLLRRLHAEILALLFFVHHQLADSPIVPNILQQLSESPGSDSKESRAQEEKLRERSALALLCGCVLRCFSWGWRVLSPAGDHSVGGFHCPYIMNIVPALLKLAKETAQPVRLWMLYSLHLGMQAAGGAFMPFMKDSLRLATAHLLADFFEAPLVLWVVSELTHSAAVAMSKSEGDVDSREEHLLAGIWRVFRHVEHLEPSCGNAFAMIRAEVVSLSTAPYLTRIVPPSSLLAMAAGKLSDNETNPKVCCVRTHAAQCLWQLATTKGCDLGSLFRDRTRLFRLLDASKGAEAEAFEALISSMLQVHGLHELPTWLQALRQVVLALPPKGAIAVSTKEESGASAAGRKGSEDRNADEIDDEAAMAGPKQESGGKQSSRIATKVFAVSCLHQLLDMVPAGDPDHFQPETSSPAHSSQLPVEKRFMTHLELLVGVAVNAASSDEASLSAAGLRLMLLIIQRFQHTKDVQGQIEGVDCPLLLVQFEAQVTTCIRHNLRASANPSVMRLALELLRDVIAVRACTSSQRLIALLMQPFASPAFEPDPLFSEAASTGSFLFRLRCAAAVLDSSQSEQVALRSYAKDLARWIELALRDGAVLLAGLPLQNVKTYQPACFNFADCKAIQPLFRAALPSLLRGVCALCADVPQGSRSSPTASPSWVLNKELTSLALGIVVTLMAASDLDEPVADLRVFVRTIRHILAVSASGTGQETLVNLATFLDVMGCVWRYLFLEPSKRRPLLLDLLELIHVISGALWDRRQSSPTRDSESEASWLDALSAESAEGAQARATLGAYAFHIVSAAMNSPEAMSSQLPKALEVLHWWLRDALPRSLEADLNELAEAAEDDLMVAALAETSPEESTALAVKGAEAASTAGTSPWLWLLFFSPFPERLVQHDPATTLKYWKQVCGLLATLPESPSPRAHEQLFYLAMISCKMTRSLIGKLKANLKPLDEAEERNLVYAFATLVPAVTAMASVLQCCKELPEDESATGDEPLATSGTVRERAEATVQRCLLLLKTLFDMGWSHPSVKVAQAAISSAQNLLQNSACTGLCMIIVPGLVSAMASPEFPPAVAETAWGALPAMLAAQHQAKIQELVRATTQLILQLVSAVASYSKLPPGAPATAAMARCLMQVAQIDQAVLKTEVGALPADSQRTVQDLMRAHMTAGRADPSQAGGACAAVLADLSWAQGLDAATQSRLVVFLRSLLEPLAAERLRAIVAAAEISNWWLRLAMGDIMHTYLDSANPQVRLAAVDAVHQLADKMDGKAAAVLAARIEDEDAAVAAAAWKAVTARLEENSPDARRVAVESLAAHAAGHPKVLAAVLDKLGDGNWLVQTAACQALEKAMPGKEASLVASECLEHADEGVRRAAAAALAELEIDKSPFSQTPALPKTGWGECQGANLEAGGDQAVASASVVVVARIRPKLPKENTEPDGGVEVYSDGQTMGITNGREKKQYTLDQELFASIAFILYS</sequence>
<dbReference type="Pfam" id="PF13646">
    <property type="entry name" value="HEAT_2"/>
    <property type="match status" value="1"/>
</dbReference>
<protein>
    <recommendedName>
        <fullName evidence="5">HEAT repeat-containing protein 5B</fullName>
    </recommendedName>
</protein>
<evidence type="ECO:0000256" key="1">
    <source>
        <dbReference type="ARBA" id="ARBA00008304"/>
    </source>
</evidence>
<evidence type="ECO:0000313" key="3">
    <source>
        <dbReference type="EMBL" id="OLQ13801.1"/>
    </source>
</evidence>
<proteinExistence type="inferred from homology"/>
<evidence type="ECO:0008006" key="5">
    <source>
        <dbReference type="Google" id="ProtNLM"/>
    </source>
</evidence>
<dbReference type="PANTHER" id="PTHR21663">
    <property type="entry name" value="HYPOTHETICAL HEAT DOMAIN-CONTAINING"/>
    <property type="match status" value="1"/>
</dbReference>
<dbReference type="Gene3D" id="1.25.10.10">
    <property type="entry name" value="Leucine-rich Repeat Variant"/>
    <property type="match status" value="4"/>
</dbReference>
<dbReference type="Pfam" id="PF20210">
    <property type="entry name" value="Laa1_Sip1_HTR5"/>
    <property type="match status" value="1"/>
</dbReference>
<dbReference type="GO" id="GO:0016020">
    <property type="term" value="C:membrane"/>
    <property type="evidence" value="ECO:0007669"/>
    <property type="project" value="TreeGrafter"/>
</dbReference>
<name>A0A1Q9F2B6_SYMMI</name>
<dbReference type="InterPro" id="IPR046837">
    <property type="entry name" value="Laa1/Sip1/HEATR5-like_HEAT"/>
</dbReference>
<reference evidence="3 4" key="1">
    <citation type="submission" date="2016-02" db="EMBL/GenBank/DDBJ databases">
        <title>Genome analysis of coral dinoflagellate symbionts highlights evolutionary adaptations to a symbiotic lifestyle.</title>
        <authorList>
            <person name="Aranda M."/>
            <person name="Li Y."/>
            <person name="Liew Y.J."/>
            <person name="Baumgarten S."/>
            <person name="Simakov O."/>
            <person name="Wilson M."/>
            <person name="Piel J."/>
            <person name="Ashoor H."/>
            <person name="Bougouffa S."/>
            <person name="Bajic V.B."/>
            <person name="Ryu T."/>
            <person name="Ravasi T."/>
            <person name="Bayer T."/>
            <person name="Micklem G."/>
            <person name="Kim H."/>
            <person name="Bhak J."/>
            <person name="Lajeunesse T.C."/>
            <person name="Voolstra C.R."/>
        </authorList>
    </citation>
    <scope>NUCLEOTIDE SEQUENCE [LARGE SCALE GENOMIC DNA]</scope>
    <source>
        <strain evidence="3 4">CCMP2467</strain>
    </source>
</reference>
<dbReference type="OMA" id="YAFTWHS"/>
<evidence type="ECO:0000256" key="2">
    <source>
        <dbReference type="SAM" id="MobiDB-lite"/>
    </source>
</evidence>
<dbReference type="EMBL" id="LSRX01000023">
    <property type="protein sequence ID" value="OLQ13801.1"/>
    <property type="molecule type" value="Genomic_DNA"/>
</dbReference>
<dbReference type="InterPro" id="IPR040108">
    <property type="entry name" value="Laa1/Sip1/HEATR5"/>
</dbReference>
<organism evidence="3 4">
    <name type="scientific">Symbiodinium microadriaticum</name>
    <name type="common">Dinoflagellate</name>
    <name type="synonym">Zooxanthella microadriatica</name>
    <dbReference type="NCBI Taxonomy" id="2951"/>
    <lineage>
        <taxon>Eukaryota</taxon>
        <taxon>Sar</taxon>
        <taxon>Alveolata</taxon>
        <taxon>Dinophyceae</taxon>
        <taxon>Suessiales</taxon>
        <taxon>Symbiodiniaceae</taxon>
        <taxon>Symbiodinium</taxon>
    </lineage>
</organism>
<dbReference type="InterPro" id="IPR011989">
    <property type="entry name" value="ARM-like"/>
</dbReference>
<dbReference type="PANTHER" id="PTHR21663:SF0">
    <property type="entry name" value="HEAT REPEAT-CONTAINING PROTEIN 5B"/>
    <property type="match status" value="1"/>
</dbReference>
<gene>
    <name evidence="3" type="ORF">AK812_SmicGene2125</name>
</gene>
<dbReference type="SUPFAM" id="SSF48371">
    <property type="entry name" value="ARM repeat"/>
    <property type="match status" value="2"/>
</dbReference>
<dbReference type="GO" id="GO:0008104">
    <property type="term" value="P:intracellular protein localization"/>
    <property type="evidence" value="ECO:0007669"/>
    <property type="project" value="TreeGrafter"/>
</dbReference>
<evidence type="ECO:0000313" key="4">
    <source>
        <dbReference type="Proteomes" id="UP000186817"/>
    </source>
</evidence>
<dbReference type="GO" id="GO:0005794">
    <property type="term" value="C:Golgi apparatus"/>
    <property type="evidence" value="ECO:0007669"/>
    <property type="project" value="TreeGrafter"/>
</dbReference>
<dbReference type="GO" id="GO:0042147">
    <property type="term" value="P:retrograde transport, endosome to Golgi"/>
    <property type="evidence" value="ECO:0007669"/>
    <property type="project" value="TreeGrafter"/>
</dbReference>